<dbReference type="EMBL" id="UOGK01000480">
    <property type="protein sequence ID" value="VAX41002.1"/>
    <property type="molecule type" value="Genomic_DNA"/>
</dbReference>
<dbReference type="GO" id="GO:0004467">
    <property type="term" value="F:long-chain fatty acid-CoA ligase activity"/>
    <property type="evidence" value="ECO:0007669"/>
    <property type="project" value="TreeGrafter"/>
</dbReference>
<dbReference type="GO" id="GO:0016020">
    <property type="term" value="C:membrane"/>
    <property type="evidence" value="ECO:0007669"/>
    <property type="project" value="TreeGrafter"/>
</dbReference>
<dbReference type="InterPro" id="IPR021312">
    <property type="entry name" value="DUF2889"/>
</dbReference>
<dbReference type="AlphaFoldDB" id="A0A3B1DJW9"/>
<dbReference type="InterPro" id="IPR020845">
    <property type="entry name" value="AMP-binding_CS"/>
</dbReference>
<sequence length="1098" mass="122778">TRLLKESRSLFVEERGEVHTLRLEGRIFANLLEAEAIHGVPELQMICCNPGQLGPVTLHITRFLEHLAEQGHLQNADDIRENLPIMLVLPNGIIFEQMMQTFMDQIRESALLGRLPVFSEEMIQATRDRIVRGVAMQAGSRRGHGAEAVYVIEGKGRIICASGGKAERERVVSILASRDYPCKSIADATGARIEFDKVMISIVLNVGGLIHVVNPDGSLNDLRMGDLCADPAKQEFIEQITRAVFTVGQSCGAYAPEDSYESVWAASLRTIQKSSGHITSSVKAFRDALDHGLKTVCLMPTEEWILTPLRQYARQAGLDREVALFKSLEHQVQESMARAIRFRRRESEKGSGGFSSMKLATQRNINIELYEQGDDELVLVGTMLDSHHLIKLEIGISIEDEQIIRSKLEMIRSPFPVCKEVEAAAQKLVGLRIERGVVHEITARVGGRVGCSHIKEIATNIVYLAASHLLQYRSGLVELTSDNFVPPDVQFQRTRSLLRDSCLAYCQSTPHGLDESIGIQRVGEEHTSTITLGEYEDSLGEVLLDRAKRWGERSYLRYLDGNAEVVMSWSEFKDRVLRVASQLIARGIRPSDRICFVSENSAWMYILELATMVIGAITVPVFAGHRPAQVAYVLQHSRPRYVIVSGKHQLDKISRADCVWVEDFFSIDHCDQCAQWGAKDVAELANPGGVSEQEILERIHAVKPDDQCVLMYTSGTTGPPKGVRLCHKNLVSQQKAISLIWDVGPSDVIMTHLPWHHSFGALFERFMSLYSGAELCLSDSQGRDTDRLIDNWRLFDPTIFFSVPRVHDMVITRCREDTKINQIVFGGQLRFVFTAAASLPAHVEAAYREHDIPVREGWGLTETSPCAAITSGKTKWRSGCVGFPIPGVSIRIDATQEILIKGPNVMLGYYEDEEATSQVLGADGWFRTGDLGEFTRDGLKILGRKDGTFKLTTGEKVLTQRIENTITNESPFVSQTVIVGSGKDYVGAIIYPDRSRLKEWVASRGIPTKEPLDEQAVKELYASELERINPMLEQSYTRIRRLILAKREPSLERGELTPSSKIVRKKVLAAFRSELEEMFNASPGESIIEVRPEKSQRI</sequence>
<dbReference type="Pfam" id="PF00501">
    <property type="entry name" value="AMP-binding"/>
    <property type="match status" value="1"/>
</dbReference>
<dbReference type="InterPro" id="IPR000873">
    <property type="entry name" value="AMP-dep_synth/lig_dom"/>
</dbReference>
<dbReference type="PROSITE" id="PS00455">
    <property type="entry name" value="AMP_BINDING"/>
    <property type="match status" value="1"/>
</dbReference>
<dbReference type="PANTHER" id="PTHR43272:SF33">
    <property type="entry name" value="AMP-BINDING DOMAIN-CONTAINING PROTEIN-RELATED"/>
    <property type="match status" value="1"/>
</dbReference>
<dbReference type="Pfam" id="PF23562">
    <property type="entry name" value="AMP-binding_C_3"/>
    <property type="match status" value="1"/>
</dbReference>
<name>A0A3B1DJW9_9ZZZZ</name>
<keyword evidence="2" id="KW-0067">ATP-binding</keyword>
<dbReference type="Gene3D" id="3.40.50.12780">
    <property type="entry name" value="N-terminal domain of ligase-like"/>
    <property type="match status" value="1"/>
</dbReference>
<protein>
    <recommendedName>
        <fullName evidence="3">AMP-dependent synthetase/ligase domain-containing protein</fullName>
    </recommendedName>
</protein>
<feature type="domain" description="AMP-dependent synthetase/ligase" evidence="3">
    <location>
        <begin position="546"/>
        <end position="910"/>
    </location>
</feature>
<organism evidence="4">
    <name type="scientific">hydrothermal vent metagenome</name>
    <dbReference type="NCBI Taxonomy" id="652676"/>
    <lineage>
        <taxon>unclassified sequences</taxon>
        <taxon>metagenomes</taxon>
        <taxon>ecological metagenomes</taxon>
    </lineage>
</organism>
<reference evidence="4" key="1">
    <citation type="submission" date="2018-06" db="EMBL/GenBank/DDBJ databases">
        <authorList>
            <person name="Zhirakovskaya E."/>
        </authorList>
    </citation>
    <scope>NUCLEOTIDE SEQUENCE</scope>
</reference>
<evidence type="ECO:0000256" key="1">
    <source>
        <dbReference type="ARBA" id="ARBA00022741"/>
    </source>
</evidence>
<dbReference type="PANTHER" id="PTHR43272">
    <property type="entry name" value="LONG-CHAIN-FATTY-ACID--COA LIGASE"/>
    <property type="match status" value="1"/>
</dbReference>
<keyword evidence="1" id="KW-0547">Nucleotide-binding</keyword>
<dbReference type="Pfam" id="PF11136">
    <property type="entry name" value="DUF2889"/>
    <property type="match status" value="1"/>
</dbReference>
<dbReference type="InterPro" id="IPR042099">
    <property type="entry name" value="ANL_N_sf"/>
</dbReference>
<accession>A0A3B1DJW9</accession>
<dbReference type="GO" id="GO:0005524">
    <property type="term" value="F:ATP binding"/>
    <property type="evidence" value="ECO:0007669"/>
    <property type="project" value="UniProtKB-KW"/>
</dbReference>
<evidence type="ECO:0000259" key="3">
    <source>
        <dbReference type="Pfam" id="PF00501"/>
    </source>
</evidence>
<dbReference type="SUPFAM" id="SSF56801">
    <property type="entry name" value="Acetyl-CoA synthetase-like"/>
    <property type="match status" value="1"/>
</dbReference>
<feature type="non-terminal residue" evidence="4">
    <location>
        <position position="1"/>
    </location>
</feature>
<proteinExistence type="predicted"/>
<gene>
    <name evidence="4" type="ORF">MNBD_PLANCTO03-1566</name>
</gene>
<evidence type="ECO:0000313" key="4">
    <source>
        <dbReference type="EMBL" id="VAX41002.1"/>
    </source>
</evidence>
<evidence type="ECO:0000256" key="2">
    <source>
        <dbReference type="ARBA" id="ARBA00022840"/>
    </source>
</evidence>